<comment type="caution">
    <text evidence="1">The sequence shown here is derived from an EMBL/GenBank/DDBJ whole genome shotgun (WGS) entry which is preliminary data.</text>
</comment>
<organism evidence="1">
    <name type="scientific">Campylobacter jejuni</name>
    <dbReference type="NCBI Taxonomy" id="197"/>
    <lineage>
        <taxon>Bacteria</taxon>
        <taxon>Pseudomonadati</taxon>
        <taxon>Campylobacterota</taxon>
        <taxon>Epsilonproteobacteria</taxon>
        <taxon>Campylobacterales</taxon>
        <taxon>Campylobacteraceae</taxon>
        <taxon>Campylobacter</taxon>
    </lineage>
</organism>
<evidence type="ECO:0000313" key="1">
    <source>
        <dbReference type="EMBL" id="ECK2958050.1"/>
    </source>
</evidence>
<proteinExistence type="predicted"/>
<dbReference type="EMBL" id="AAJBIA010000079">
    <property type="protein sequence ID" value="ECK2958050.1"/>
    <property type="molecule type" value="Genomic_DNA"/>
</dbReference>
<gene>
    <name evidence="1" type="ORF">FQZ36_08575</name>
</gene>
<name>A0A5Y4YPQ1_CAMJU</name>
<sequence>NNWYDWEKINTEDWIKSKESFCNKDKILEKIQIIIKNYNQKIIDNIFNILKQEDLKIRE</sequence>
<accession>A0A5Y4YPQ1</accession>
<reference evidence="1" key="1">
    <citation type="submission" date="2019-07" db="EMBL/GenBank/DDBJ databases">
        <authorList>
            <consortium name="PulseNet: The National Subtyping Network for Foodborne Disease Surveillance"/>
            <person name="Tarr C.L."/>
            <person name="Trees E."/>
            <person name="Katz L.S."/>
            <person name="Carleton-Romer H.A."/>
            <person name="Stroika S."/>
            <person name="Kucerova Z."/>
            <person name="Roache K.F."/>
            <person name="Sabol A.L."/>
            <person name="Besser J."/>
            <person name="Gerner-Smidt P."/>
        </authorList>
    </citation>
    <scope>NUCLEOTIDE SEQUENCE</scope>
    <source>
        <strain evidence="1">PNUSAC010543</strain>
    </source>
</reference>
<dbReference type="AlphaFoldDB" id="A0A5Y4YPQ1"/>
<feature type="non-terminal residue" evidence="1">
    <location>
        <position position="1"/>
    </location>
</feature>
<protein>
    <submittedName>
        <fullName evidence="1">Caspase family protein</fullName>
    </submittedName>
</protein>